<keyword evidence="4" id="KW-0677">Repeat</keyword>
<name>A0AAE1ZI68_SCHME</name>
<organism evidence="14 15">
    <name type="scientific">Schistosoma mekongi</name>
    <name type="common">Parasitic worm</name>
    <dbReference type="NCBI Taxonomy" id="38744"/>
    <lineage>
        <taxon>Eukaryota</taxon>
        <taxon>Metazoa</taxon>
        <taxon>Spiralia</taxon>
        <taxon>Lophotrochozoa</taxon>
        <taxon>Platyhelminthes</taxon>
        <taxon>Trematoda</taxon>
        <taxon>Digenea</taxon>
        <taxon>Strigeidida</taxon>
        <taxon>Schistosomatoidea</taxon>
        <taxon>Schistosomatidae</taxon>
        <taxon>Schistosoma</taxon>
    </lineage>
</organism>
<dbReference type="GO" id="GO:0015031">
    <property type="term" value="P:protein transport"/>
    <property type="evidence" value="ECO:0007669"/>
    <property type="project" value="UniProtKB-ARBA"/>
</dbReference>
<evidence type="ECO:0000256" key="7">
    <source>
        <dbReference type="ARBA" id="ARBA00023180"/>
    </source>
</evidence>
<evidence type="ECO:0000256" key="3">
    <source>
        <dbReference type="ARBA" id="ARBA00022729"/>
    </source>
</evidence>
<dbReference type="GO" id="GO:0005509">
    <property type="term" value="F:calcium ion binding"/>
    <property type="evidence" value="ECO:0007669"/>
    <property type="project" value="InterPro"/>
</dbReference>
<dbReference type="InterPro" id="IPR018247">
    <property type="entry name" value="EF_Hand_1_Ca_BS"/>
</dbReference>
<keyword evidence="8" id="KW-0143">Chaperone</keyword>
<comment type="subunit">
    <text evidence="10">Interacts with PCSK6 (immature form including the propeptide); probably involved in the maturation and the secretion of PCSK6.</text>
</comment>
<dbReference type="Pfam" id="PF13202">
    <property type="entry name" value="EF-hand_5"/>
    <property type="match status" value="1"/>
</dbReference>
<evidence type="ECO:0000256" key="10">
    <source>
        <dbReference type="ARBA" id="ARBA00063143"/>
    </source>
</evidence>
<comment type="subcellular location">
    <subcellularLocation>
        <location evidence="1">Endoplasmic reticulum lumen</location>
    </subcellularLocation>
</comment>
<dbReference type="CDD" id="cd16226">
    <property type="entry name" value="EFh_CREC_Calumenin_like"/>
    <property type="match status" value="1"/>
</dbReference>
<comment type="function">
    <text evidence="9">Probable molecular chaperone assisting protein biosynthesis and transport in the endoplasmic reticulum. Required for the proper biosynthesis and transport of pulmonary surfactant-associated protein A/SP-A, pulmonary surfactant-associated protein D/SP-D and the lipid transporter ABCA3. By regulating both the proper expression and the degradation through the endoplasmic reticulum-associated protein degradation pathway of these proteins plays a crucial role in pulmonary surfactant homeostasis. Has an anti-fibrotic activity by negatively regulating the secretion of type I and type III collagens. This calcium-binding protein also transiently associates with immature PCSK6 and regulates its secretion.</text>
</comment>
<dbReference type="SUPFAM" id="SSF47473">
    <property type="entry name" value="EF-hand"/>
    <property type="match status" value="2"/>
</dbReference>
<dbReference type="Gene3D" id="1.10.238.10">
    <property type="entry name" value="EF-hand"/>
    <property type="match status" value="2"/>
</dbReference>
<evidence type="ECO:0000256" key="8">
    <source>
        <dbReference type="ARBA" id="ARBA00023186"/>
    </source>
</evidence>
<feature type="signal peptide" evidence="12">
    <location>
        <begin position="1"/>
        <end position="26"/>
    </location>
</feature>
<dbReference type="FunFam" id="1.10.238.10:FF:000104">
    <property type="entry name" value="calumenin isoform X1"/>
    <property type="match status" value="1"/>
</dbReference>
<evidence type="ECO:0000256" key="2">
    <source>
        <dbReference type="ARBA" id="ARBA00022723"/>
    </source>
</evidence>
<evidence type="ECO:0000256" key="1">
    <source>
        <dbReference type="ARBA" id="ARBA00004319"/>
    </source>
</evidence>
<feature type="domain" description="EF-hand" evidence="13">
    <location>
        <begin position="152"/>
        <end position="187"/>
    </location>
</feature>
<keyword evidence="15" id="KW-1185">Reference proteome</keyword>
<keyword evidence="2" id="KW-0479">Metal-binding</keyword>
<dbReference type="InterPro" id="IPR011992">
    <property type="entry name" value="EF-hand-dom_pair"/>
</dbReference>
<comment type="caution">
    <text evidence="14">The sequence shown here is derived from an EMBL/GenBank/DDBJ whole genome shotgun (WGS) entry which is preliminary data.</text>
</comment>
<evidence type="ECO:0000256" key="6">
    <source>
        <dbReference type="ARBA" id="ARBA00022837"/>
    </source>
</evidence>
<dbReference type="GO" id="GO:0005788">
    <property type="term" value="C:endoplasmic reticulum lumen"/>
    <property type="evidence" value="ECO:0007669"/>
    <property type="project" value="UniProtKB-SubCell"/>
</dbReference>
<dbReference type="PANTHER" id="PTHR10827:SF52">
    <property type="entry name" value="IP16409P"/>
    <property type="match status" value="1"/>
</dbReference>
<dbReference type="Pfam" id="PF13833">
    <property type="entry name" value="EF-hand_8"/>
    <property type="match status" value="1"/>
</dbReference>
<evidence type="ECO:0000313" key="15">
    <source>
        <dbReference type="Proteomes" id="UP001292079"/>
    </source>
</evidence>
<dbReference type="PROSITE" id="PS00018">
    <property type="entry name" value="EF_HAND_1"/>
    <property type="match status" value="4"/>
</dbReference>
<reference evidence="14" key="2">
    <citation type="journal article" date="2023" name="Infect Dis Poverty">
        <title>Chromosome-scale genome of the human blood fluke Schistosoma mekongi and its implications for public health.</title>
        <authorList>
            <person name="Zhou M."/>
            <person name="Xu L."/>
            <person name="Xu D."/>
            <person name="Chen W."/>
            <person name="Khan J."/>
            <person name="Hu Y."/>
            <person name="Huang H."/>
            <person name="Wei H."/>
            <person name="Zhang Y."/>
            <person name="Chusongsang P."/>
            <person name="Tanasarnprasert K."/>
            <person name="Hu X."/>
            <person name="Limpanont Y."/>
            <person name="Lv Z."/>
        </authorList>
    </citation>
    <scope>NUCLEOTIDE SEQUENCE</scope>
    <source>
        <strain evidence="14">LV_2022a</strain>
    </source>
</reference>
<keyword evidence="6" id="KW-0106">Calcium</keyword>
<dbReference type="Proteomes" id="UP001292079">
    <property type="component" value="Unassembled WGS sequence"/>
</dbReference>
<keyword evidence="3 12" id="KW-0732">Signal</keyword>
<proteinExistence type="predicted"/>
<feature type="domain" description="EF-hand" evidence="13">
    <location>
        <begin position="73"/>
        <end position="108"/>
    </location>
</feature>
<dbReference type="PROSITE" id="PS50222">
    <property type="entry name" value="EF_HAND_2"/>
    <property type="match status" value="3"/>
</dbReference>
<evidence type="ECO:0000259" key="13">
    <source>
        <dbReference type="PROSITE" id="PS50222"/>
    </source>
</evidence>
<dbReference type="EMBL" id="JALJAT010000002">
    <property type="protein sequence ID" value="KAK4474118.1"/>
    <property type="molecule type" value="Genomic_DNA"/>
</dbReference>
<gene>
    <name evidence="14" type="ORF">MN116_003423</name>
</gene>
<feature type="domain" description="EF-hand" evidence="13">
    <location>
        <begin position="189"/>
        <end position="224"/>
    </location>
</feature>
<protein>
    <recommendedName>
        <fullName evidence="11">Reticulocalbin-3</fullName>
    </recommendedName>
</protein>
<evidence type="ECO:0000256" key="9">
    <source>
        <dbReference type="ARBA" id="ARBA00056975"/>
    </source>
</evidence>
<dbReference type="PANTHER" id="PTHR10827">
    <property type="entry name" value="RETICULOCALBIN"/>
    <property type="match status" value="1"/>
</dbReference>
<keyword evidence="7" id="KW-0325">Glycoprotein</keyword>
<evidence type="ECO:0000313" key="14">
    <source>
        <dbReference type="EMBL" id="KAK4474118.1"/>
    </source>
</evidence>
<dbReference type="SMART" id="SM00054">
    <property type="entry name" value="EFh"/>
    <property type="match status" value="4"/>
</dbReference>
<dbReference type="AlphaFoldDB" id="A0AAE1ZI68"/>
<accession>A0AAE1ZI68</accession>
<evidence type="ECO:0000256" key="4">
    <source>
        <dbReference type="ARBA" id="ARBA00022737"/>
    </source>
</evidence>
<dbReference type="Pfam" id="PF13499">
    <property type="entry name" value="EF-hand_7"/>
    <property type="match status" value="1"/>
</dbReference>
<evidence type="ECO:0000256" key="11">
    <source>
        <dbReference type="ARBA" id="ARBA00072696"/>
    </source>
</evidence>
<sequence length="316" mass="36209">MRNMILSCISCSIVFCILSNSAFVESKSKPRTADKELSDLPHTFEGEHSLAFDHDAFLGRDEAKRFDDLTPEESKQKLGEIVDKIDLDSDGQITTEEMAAWISRGMLLDDVDRAWKDLELSEGDKLSWEKHMDELFGEDGDLEDEDDETKKTISARDKRRWATADVDGDGKLSKEEYLAFLHPKQDPKMRQVVIKETMEDVDKNNDGFIDLDEYIKDLWSSNFPNEVEPEWVKTERNKFSEQRDVNRDGKLDLDEVDKWIATDDNNVQAEVTHLLSESDADQDGKLSKSEILNRYDLFVGSQATNFGEILTGHDEL</sequence>
<dbReference type="InterPro" id="IPR002048">
    <property type="entry name" value="EF_hand_dom"/>
</dbReference>
<evidence type="ECO:0000256" key="12">
    <source>
        <dbReference type="SAM" id="SignalP"/>
    </source>
</evidence>
<reference evidence="14" key="1">
    <citation type="submission" date="2022-04" db="EMBL/GenBank/DDBJ databases">
        <authorList>
            <person name="Xu L."/>
            <person name="Lv Z."/>
        </authorList>
    </citation>
    <scope>NUCLEOTIDE SEQUENCE</scope>
    <source>
        <strain evidence="14">LV_2022a</strain>
    </source>
</reference>
<keyword evidence="5" id="KW-0256">Endoplasmic reticulum</keyword>
<evidence type="ECO:0000256" key="5">
    <source>
        <dbReference type="ARBA" id="ARBA00022824"/>
    </source>
</evidence>
<feature type="chain" id="PRO_5041979125" description="Reticulocalbin-3" evidence="12">
    <location>
        <begin position="27"/>
        <end position="316"/>
    </location>
</feature>